<proteinExistence type="predicted"/>
<dbReference type="PANTHER" id="PTHR45659:SF22">
    <property type="entry name" value="HOMEOTIC PROTEIN ANTENNAPEDIA-RELATED"/>
    <property type="match status" value="1"/>
</dbReference>
<keyword evidence="3 6" id="KW-0238">DNA-binding</keyword>
<dbReference type="Gene3D" id="1.10.10.60">
    <property type="entry name" value="Homeodomain-like"/>
    <property type="match status" value="1"/>
</dbReference>
<protein>
    <submittedName>
        <fullName evidence="11">Segmentation protein fushi tarazu</fullName>
    </submittedName>
</protein>
<evidence type="ECO:0000256" key="2">
    <source>
        <dbReference type="ARBA" id="ARBA00022473"/>
    </source>
</evidence>
<name>A0A6J2U098_DROLE</name>
<dbReference type="SMART" id="SM00389">
    <property type="entry name" value="HOX"/>
    <property type="match status" value="1"/>
</dbReference>
<dbReference type="InterPro" id="IPR050296">
    <property type="entry name" value="Antp_homeobox"/>
</dbReference>
<keyword evidence="2" id="KW-0217">Developmental protein</keyword>
<dbReference type="InterPro" id="IPR009057">
    <property type="entry name" value="Homeodomain-like_sf"/>
</dbReference>
<dbReference type="GO" id="GO:0009952">
    <property type="term" value="P:anterior/posterior pattern specification"/>
    <property type="evidence" value="ECO:0007669"/>
    <property type="project" value="TreeGrafter"/>
</dbReference>
<evidence type="ECO:0000313" key="11">
    <source>
        <dbReference type="RefSeq" id="XP_030381774.1"/>
    </source>
</evidence>
<dbReference type="OrthoDB" id="6159439at2759"/>
<evidence type="ECO:0000256" key="6">
    <source>
        <dbReference type="PROSITE-ProRule" id="PRU00108"/>
    </source>
</evidence>
<gene>
    <name evidence="11" type="primary">LOC115629450</name>
</gene>
<comment type="subcellular location">
    <subcellularLocation>
        <location evidence="1 6 7">Nucleus</location>
    </subcellularLocation>
</comment>
<dbReference type="GO" id="GO:0000978">
    <property type="term" value="F:RNA polymerase II cis-regulatory region sequence-specific DNA binding"/>
    <property type="evidence" value="ECO:0007669"/>
    <property type="project" value="TreeGrafter"/>
</dbReference>
<feature type="region of interest" description="Disordered" evidence="8">
    <location>
        <begin position="174"/>
        <end position="195"/>
    </location>
</feature>
<dbReference type="RefSeq" id="XP_030381774.1">
    <property type="nucleotide sequence ID" value="XM_030525914.1"/>
</dbReference>
<evidence type="ECO:0000259" key="9">
    <source>
        <dbReference type="PROSITE" id="PS50071"/>
    </source>
</evidence>
<feature type="region of interest" description="Disordered" evidence="8">
    <location>
        <begin position="127"/>
        <end position="161"/>
    </location>
</feature>
<sequence>MYAGIPTYYESGNNYYHQQAPSWQPNGVYASSYPHHGQDLNVYNENFYGFTEQTQERGLQHCPQNAHIQSPVKPEKRKAEEKSEEAIEERPSTLRALLTNPVKKLKYTPDYFYTTFEHVKVALGSKKSGTNVSEQSPQTPPSYEQDFGAPTPLTQQMHMSPQRSDVDYLDVYSPQSAKAPPRTTAYQHHDYPTPPPVASVTTTITTPDLLVNGISTPPLSPAVNQHKQSEQKNEINHHILTAAEHNWSNIEKRLASECKDSKRTRQTYTRYQTLELEKEFHFNRYITRRRRIDIANALSLSERQIKIWFQNRRMKSKKDRTLEGSPEHYSNAYAIMPPLDPAVAMSAPSHSQKSEPAMPIPYSTYPTYFQSTQSYSPLKLYPHREQRRDRIACTAAPLTAAKNCEVPINNAAFCNNNGD</sequence>
<dbReference type="GO" id="GO:0005634">
    <property type="term" value="C:nucleus"/>
    <property type="evidence" value="ECO:0007669"/>
    <property type="project" value="UniProtKB-SubCell"/>
</dbReference>
<evidence type="ECO:0000256" key="4">
    <source>
        <dbReference type="ARBA" id="ARBA00023155"/>
    </source>
</evidence>
<keyword evidence="4 6" id="KW-0371">Homeobox</keyword>
<dbReference type="PRINTS" id="PR00024">
    <property type="entry name" value="HOMEOBOX"/>
</dbReference>
<dbReference type="InterPro" id="IPR005567">
    <property type="entry name" value="FTZ_N"/>
</dbReference>
<dbReference type="CDD" id="cd00086">
    <property type="entry name" value="homeodomain"/>
    <property type="match status" value="1"/>
</dbReference>
<dbReference type="GO" id="GO:0000981">
    <property type="term" value="F:DNA-binding transcription factor activity, RNA polymerase II-specific"/>
    <property type="evidence" value="ECO:0007669"/>
    <property type="project" value="InterPro"/>
</dbReference>
<evidence type="ECO:0000313" key="10">
    <source>
        <dbReference type="Proteomes" id="UP000504634"/>
    </source>
</evidence>
<accession>A0A6J2U098</accession>
<organism evidence="10 11">
    <name type="scientific">Drosophila lebanonensis</name>
    <name type="common">Fruit fly</name>
    <name type="synonym">Scaptodrosophila lebanonensis</name>
    <dbReference type="NCBI Taxonomy" id="7225"/>
    <lineage>
        <taxon>Eukaryota</taxon>
        <taxon>Metazoa</taxon>
        <taxon>Ecdysozoa</taxon>
        <taxon>Arthropoda</taxon>
        <taxon>Hexapoda</taxon>
        <taxon>Insecta</taxon>
        <taxon>Pterygota</taxon>
        <taxon>Neoptera</taxon>
        <taxon>Endopterygota</taxon>
        <taxon>Diptera</taxon>
        <taxon>Brachycera</taxon>
        <taxon>Muscomorpha</taxon>
        <taxon>Ephydroidea</taxon>
        <taxon>Drosophilidae</taxon>
        <taxon>Scaptodrosophila</taxon>
    </lineage>
</organism>
<feature type="compositionally biased region" description="Polar residues" evidence="8">
    <location>
        <begin position="127"/>
        <end position="137"/>
    </location>
</feature>
<evidence type="ECO:0000256" key="3">
    <source>
        <dbReference type="ARBA" id="ARBA00023125"/>
    </source>
</evidence>
<feature type="DNA-binding region" description="Homeobox" evidence="6">
    <location>
        <begin position="261"/>
        <end position="320"/>
    </location>
</feature>
<feature type="compositionally biased region" description="Polar residues" evidence="8">
    <location>
        <begin position="152"/>
        <end position="161"/>
    </location>
</feature>
<dbReference type="InterPro" id="IPR017970">
    <property type="entry name" value="Homeobox_CS"/>
</dbReference>
<evidence type="ECO:0000256" key="7">
    <source>
        <dbReference type="RuleBase" id="RU000682"/>
    </source>
</evidence>
<feature type="compositionally biased region" description="Basic and acidic residues" evidence="8">
    <location>
        <begin position="73"/>
        <end position="88"/>
    </location>
</feature>
<feature type="region of interest" description="Disordered" evidence="8">
    <location>
        <begin position="65"/>
        <end position="88"/>
    </location>
</feature>
<dbReference type="GO" id="GO:0000122">
    <property type="term" value="P:negative regulation of transcription by RNA polymerase II"/>
    <property type="evidence" value="ECO:0007669"/>
    <property type="project" value="TreeGrafter"/>
</dbReference>
<evidence type="ECO:0000256" key="8">
    <source>
        <dbReference type="SAM" id="MobiDB-lite"/>
    </source>
</evidence>
<dbReference type="Pfam" id="PF03867">
    <property type="entry name" value="FTZ"/>
    <property type="match status" value="1"/>
</dbReference>
<dbReference type="PROSITE" id="PS00027">
    <property type="entry name" value="HOMEOBOX_1"/>
    <property type="match status" value="1"/>
</dbReference>
<dbReference type="InterPro" id="IPR020479">
    <property type="entry name" value="HD_metazoa"/>
</dbReference>
<reference evidence="11" key="1">
    <citation type="submission" date="2025-08" db="UniProtKB">
        <authorList>
            <consortium name="RefSeq"/>
        </authorList>
    </citation>
    <scope>IDENTIFICATION</scope>
    <source>
        <strain evidence="11">11010-0011.00</strain>
        <tissue evidence="11">Whole body</tissue>
    </source>
</reference>
<feature type="domain" description="Homeobox" evidence="9">
    <location>
        <begin position="259"/>
        <end position="319"/>
    </location>
</feature>
<dbReference type="AlphaFoldDB" id="A0A6J2U098"/>
<evidence type="ECO:0000256" key="5">
    <source>
        <dbReference type="ARBA" id="ARBA00023242"/>
    </source>
</evidence>
<keyword evidence="5 6" id="KW-0539">Nucleus</keyword>
<evidence type="ECO:0000256" key="1">
    <source>
        <dbReference type="ARBA" id="ARBA00004123"/>
    </source>
</evidence>
<keyword evidence="10" id="KW-1185">Reference proteome</keyword>
<dbReference type="PROSITE" id="PS50071">
    <property type="entry name" value="HOMEOBOX_2"/>
    <property type="match status" value="1"/>
</dbReference>
<dbReference type="Pfam" id="PF00046">
    <property type="entry name" value="Homeodomain"/>
    <property type="match status" value="1"/>
</dbReference>
<dbReference type="InterPro" id="IPR001356">
    <property type="entry name" value="HD"/>
</dbReference>
<dbReference type="Proteomes" id="UP000504634">
    <property type="component" value="Unplaced"/>
</dbReference>
<dbReference type="PANTHER" id="PTHR45659">
    <property type="entry name" value="HOMEOBOX PROTEIN HOX"/>
    <property type="match status" value="1"/>
</dbReference>
<dbReference type="SUPFAM" id="SSF46689">
    <property type="entry name" value="Homeodomain-like"/>
    <property type="match status" value="1"/>
</dbReference>
<dbReference type="GeneID" id="115629450"/>